<comment type="caution">
    <text evidence="1">The sequence shown here is derived from an EMBL/GenBank/DDBJ whole genome shotgun (WGS) entry which is preliminary data.</text>
</comment>
<name>A0AAE3EWI1_9FLAO</name>
<sequence length="431" mass="48356">MRLSQTSLQGRSGGQLIIIDIYRIMCIKKLCITMGILALLSCGGQQTKKDIKMEKPTYEKGSLGYDQEFLENMDKDLVILQSGSAVVLVSPKYQAKVFTSSATRERGKSLGWINYKAFQGDLDPHMNAYGGENRFWLGPEGGKFSLFFEQGQQMTFDNWKTPPPIDSEIWKVADKSVTGVRMEKEMSLRNYADTQLDIKVVRNVQILDAQQIENLLHIDLGQLEFVGYKTSNEIINTGQNSWTEETGAPCIWMLDMFPPSDRTTIVIPYREDASGKVATTDYFGEIPEDRIEYADNTIFFKADGKSRGKLGVPPQRAKNVAGSYDATNQLLTITIFDVERDAVYLNQEWTPDKDPFTGDAINAYNDGPLEDGSQMGPFYEIESVSPAAFLNPGEKMAHDHSVFHFAGTEDKLDVISKEVFGVSLEVIKDKF</sequence>
<accession>A0AAE3EWI1</accession>
<reference evidence="1" key="1">
    <citation type="submission" date="2023-02" db="EMBL/GenBank/DDBJ databases">
        <title>Genome of Flavobacteriaceae gen. nov. sp. strain F89.</title>
        <authorList>
            <person name="Wang Y."/>
        </authorList>
    </citation>
    <scope>NUCLEOTIDE SEQUENCE</scope>
    <source>
        <strain evidence="1">F89</strain>
    </source>
</reference>
<dbReference type="EMBL" id="JAIRBC010000030">
    <property type="protein sequence ID" value="MCG2462372.1"/>
    <property type="molecule type" value="Genomic_DNA"/>
</dbReference>
<evidence type="ECO:0000313" key="1">
    <source>
        <dbReference type="EMBL" id="MCG2462372.1"/>
    </source>
</evidence>
<proteinExistence type="predicted"/>
<organism evidence="1 2">
    <name type="scientific">Cerina litoralis</name>
    <dbReference type="NCBI Taxonomy" id="2874477"/>
    <lineage>
        <taxon>Bacteria</taxon>
        <taxon>Pseudomonadati</taxon>
        <taxon>Bacteroidota</taxon>
        <taxon>Flavobacteriia</taxon>
        <taxon>Flavobacteriales</taxon>
        <taxon>Flavobacteriaceae</taxon>
        <taxon>Cerina</taxon>
    </lineage>
</organism>
<dbReference type="Proteomes" id="UP001200642">
    <property type="component" value="Unassembled WGS sequence"/>
</dbReference>
<gene>
    <name evidence="1" type="ORF">K8352_16545</name>
</gene>
<dbReference type="Pfam" id="PF20583">
    <property type="entry name" value="DUF6786"/>
    <property type="match status" value="1"/>
</dbReference>
<dbReference type="RefSeq" id="WP_317903511.1">
    <property type="nucleotide sequence ID" value="NZ_JAIRBC010000030.1"/>
</dbReference>
<dbReference type="AlphaFoldDB" id="A0AAE3EWI1"/>
<protein>
    <submittedName>
        <fullName evidence="1">Uncharacterized protein</fullName>
    </submittedName>
</protein>
<keyword evidence="2" id="KW-1185">Reference proteome</keyword>
<evidence type="ECO:0000313" key="2">
    <source>
        <dbReference type="Proteomes" id="UP001200642"/>
    </source>
</evidence>
<dbReference type="InterPro" id="IPR046713">
    <property type="entry name" value="DUF6786"/>
</dbReference>